<keyword evidence="1" id="KW-0472">Membrane</keyword>
<evidence type="ECO:0000256" key="1">
    <source>
        <dbReference type="SAM" id="Phobius"/>
    </source>
</evidence>
<proteinExistence type="predicted"/>
<accession>A0ABU9CFZ5</accession>
<dbReference type="Proteomes" id="UP001365405">
    <property type="component" value="Unassembled WGS sequence"/>
</dbReference>
<comment type="caution">
    <text evidence="2">The sequence shown here is derived from an EMBL/GenBank/DDBJ whole genome shotgun (WGS) entry which is preliminary data.</text>
</comment>
<dbReference type="InterPro" id="IPR021313">
    <property type="entry name" value="DUF2909"/>
</dbReference>
<sequence>MKAVIVIALVFVLVALASAGLFMLRGGQPGDDGSPGQRDKRMARALALRVGLSIALFLFILLSWWMGWVQPSGLPVGR</sequence>
<feature type="transmembrane region" description="Helical" evidence="1">
    <location>
        <begin position="6"/>
        <end position="24"/>
    </location>
</feature>
<keyword evidence="1 2" id="KW-0812">Transmembrane</keyword>
<dbReference type="EMBL" id="JBBUTH010000003">
    <property type="protein sequence ID" value="MEK8049846.1"/>
    <property type="molecule type" value="Genomic_DNA"/>
</dbReference>
<dbReference type="Pfam" id="PF11137">
    <property type="entry name" value="DUF2909"/>
    <property type="match status" value="1"/>
</dbReference>
<feature type="transmembrane region" description="Helical" evidence="1">
    <location>
        <begin position="45"/>
        <end position="66"/>
    </location>
</feature>
<evidence type="ECO:0000313" key="2">
    <source>
        <dbReference type="EMBL" id="MEK8049846.1"/>
    </source>
</evidence>
<evidence type="ECO:0000313" key="3">
    <source>
        <dbReference type="Proteomes" id="UP001365405"/>
    </source>
</evidence>
<organism evidence="2 3">
    <name type="scientific">Pseudaquabacterium inlustre</name>
    <dbReference type="NCBI Taxonomy" id="2984192"/>
    <lineage>
        <taxon>Bacteria</taxon>
        <taxon>Pseudomonadati</taxon>
        <taxon>Pseudomonadota</taxon>
        <taxon>Betaproteobacteria</taxon>
        <taxon>Burkholderiales</taxon>
        <taxon>Sphaerotilaceae</taxon>
        <taxon>Pseudaquabacterium</taxon>
    </lineage>
</organism>
<reference evidence="2 3" key="1">
    <citation type="submission" date="2024-04" db="EMBL/GenBank/DDBJ databases">
        <title>Novel species of the genus Ideonella isolated from streams.</title>
        <authorList>
            <person name="Lu H."/>
        </authorList>
    </citation>
    <scope>NUCLEOTIDE SEQUENCE [LARGE SCALE GENOMIC DNA]</scope>
    <source>
        <strain evidence="2 3">DXS22W</strain>
    </source>
</reference>
<dbReference type="NCBIfam" id="NF033233">
    <property type="entry name" value="twin_helix"/>
    <property type="match status" value="1"/>
</dbReference>
<protein>
    <submittedName>
        <fullName evidence="2">Twin transmembrane helix small protein</fullName>
    </submittedName>
</protein>
<gene>
    <name evidence="2" type="ORF">AACH10_06330</name>
</gene>
<name>A0ABU9CFZ5_9BURK</name>
<dbReference type="RefSeq" id="WP_341409520.1">
    <property type="nucleotide sequence ID" value="NZ_JBBUTH010000003.1"/>
</dbReference>
<keyword evidence="3" id="KW-1185">Reference proteome</keyword>
<keyword evidence="1" id="KW-1133">Transmembrane helix</keyword>